<proteinExistence type="predicted"/>
<name>A0A0G3B1G7_SALTM</name>
<dbReference type="EMBL" id="DAATUV010000016">
    <property type="protein sequence ID" value="HAF0196953.1"/>
    <property type="molecule type" value="Genomic_DNA"/>
</dbReference>
<reference evidence="1" key="1">
    <citation type="submission" date="2015-03" db="EMBL/GenBank/DDBJ databases">
        <title>Complete genome sequences of four Salmonella Typhimurium IncHI1 plasmids and their characteristics.</title>
        <authorList>
            <person name="Kubasova T."/>
            <person name="Matiasovicova J."/>
            <person name="Cejkova D."/>
            <person name="Sekelova Z."/>
            <person name="Polansky O."/>
            <person name="Medvecky M."/>
            <person name="Rychlik I."/>
            <person name="Juricova H."/>
        </authorList>
    </citation>
    <scope>NUCLEOTIDE SEQUENCE</scope>
    <source>
        <strain evidence="2">109/9</strain>
        <strain evidence="3">B71</strain>
        <strain evidence="1">F8475</strain>
        <plasmid evidence="2">p109/9</plasmid>
        <plasmid evidence="3">pB71</plasmid>
        <plasmid evidence="1">pF8475</plasmid>
    </source>
</reference>
<evidence type="ECO:0008006" key="12">
    <source>
        <dbReference type="Google" id="ProtNLM"/>
    </source>
</evidence>
<accession>A0A6C8YUS3</accession>
<evidence type="ECO:0000313" key="7">
    <source>
        <dbReference type="EMBL" id="HAC9896135.1"/>
    </source>
</evidence>
<geneLocation type="plasmid" evidence="3">
    <name>pB71</name>
</geneLocation>
<dbReference type="EMBL" id="DAANHM010000034">
    <property type="protein sequence ID" value="HAC9896135.1"/>
    <property type="molecule type" value="Genomic_DNA"/>
</dbReference>
<evidence type="ECO:0000313" key="6">
    <source>
        <dbReference type="EMBL" id="HAC9824823.1"/>
    </source>
</evidence>
<reference evidence="11" key="4">
    <citation type="submission" date="2018-08" db="EMBL/GenBank/DDBJ databases">
        <authorList>
            <person name="Ashton P.M."/>
            <person name="Dallman T."/>
            <person name="Nair S."/>
            <person name="De Pinna E."/>
            <person name="Peters T."/>
            <person name="Grant K."/>
        </authorList>
    </citation>
    <scope>NUCLEOTIDE SEQUENCE [LARGE SCALE GENOMIC DNA]</scope>
    <source>
        <strain evidence="11">29290</strain>
    </source>
</reference>
<dbReference type="EMBL" id="DAANGX010000134">
    <property type="protein sequence ID" value="HAC9824823.1"/>
    <property type="molecule type" value="Genomic_DNA"/>
</dbReference>
<evidence type="ECO:0000313" key="2">
    <source>
        <dbReference type="EMBL" id="AKJ20169.1"/>
    </source>
</evidence>
<sequence>MCEPCVKGVSTVKTRGMLFNDEMVRAILADQKTQTRRIIKPQYSSDEWSIRPAQTPRHRGHTHDWWLPTGTQPYSALRPCPYGVVGDRITVREAFSLLGNEDACAVDWNDNIVMDRTEAARIYRASCEQRSGDYGLWSIPDEADWKPRTENMKFEGAWTPSIHMPRWASRIALEITDLRVERLNTISEEDAKAEGAPTECCVLGDKHFLGFRSLWKNTYGEDSWQANPWVWVVNFKRITGEVV</sequence>
<dbReference type="EMBL" id="DAATVE010000030">
    <property type="protein sequence ID" value="HAF0254035.1"/>
    <property type="molecule type" value="Genomic_DNA"/>
</dbReference>
<gene>
    <name evidence="11" type="ORF">AU613_17095</name>
    <name evidence="5" type="ORF">G0K70_21850</name>
    <name evidence="4" type="ORF">G0K78_19750</name>
    <name evidence="6" type="ORF">G0L07_24035</name>
    <name evidence="7" type="ORF">G0L24_19085</name>
    <name evidence="8" type="ORF">G1O83_23295</name>
    <name evidence="10" type="ORF">G9C49_004045</name>
    <name evidence="9" type="ORF">GTH89_14675</name>
</gene>
<accession>A0A0G3B1G7</accession>
<dbReference type="EMBL" id="DAANFV010000017">
    <property type="protein sequence ID" value="HAC9687806.1"/>
    <property type="molecule type" value="Genomic_DNA"/>
</dbReference>
<dbReference type="EMBL" id="DAAOJG010000029">
    <property type="protein sequence ID" value="HAD3314335.1"/>
    <property type="molecule type" value="Genomic_DNA"/>
</dbReference>
<geneLocation type="plasmid" evidence="1">
    <name>pF8475</name>
</geneLocation>
<keyword evidence="1" id="KW-0614">Plasmid</keyword>
<geneLocation type="plasmid" evidence="2">
    <name>p109/9</name>
</geneLocation>
<evidence type="ECO:0000313" key="11">
    <source>
        <dbReference type="EMBL" id="MIT50576.1"/>
    </source>
</evidence>
<dbReference type="EMBL" id="KP899806">
    <property type="protein sequence ID" value="AKJ20345.1"/>
    <property type="molecule type" value="Genomic_DNA"/>
</dbReference>
<dbReference type="EMBL" id="RSUA01000035">
    <property type="protein sequence ID" value="MIT50576.1"/>
    <property type="molecule type" value="Genomic_DNA"/>
</dbReference>
<dbReference type="EMBL" id="KP899805">
    <property type="protein sequence ID" value="AKJ20169.1"/>
    <property type="molecule type" value="Genomic_DNA"/>
</dbReference>
<evidence type="ECO:0000313" key="4">
    <source>
        <dbReference type="EMBL" id="HAC9687806.1"/>
    </source>
</evidence>
<evidence type="ECO:0000313" key="1">
    <source>
        <dbReference type="EMBL" id="AKJ19973.1"/>
    </source>
</evidence>
<organism evidence="1">
    <name type="scientific">Salmonella typhimurium</name>
    <dbReference type="NCBI Taxonomy" id="90371"/>
    <lineage>
        <taxon>Bacteria</taxon>
        <taxon>Pseudomonadati</taxon>
        <taxon>Pseudomonadota</taxon>
        <taxon>Gammaproteobacteria</taxon>
        <taxon>Enterobacterales</taxon>
        <taxon>Enterobacteriaceae</taxon>
        <taxon>Salmonella</taxon>
    </lineage>
</organism>
<dbReference type="EMBL" id="KP899804">
    <property type="protein sequence ID" value="AKJ19973.1"/>
    <property type="molecule type" value="Genomic_DNA"/>
</dbReference>
<evidence type="ECO:0000313" key="5">
    <source>
        <dbReference type="EMBL" id="HAC9693253.1"/>
    </source>
</evidence>
<evidence type="ECO:0000313" key="9">
    <source>
        <dbReference type="EMBL" id="HAF0196953.1"/>
    </source>
</evidence>
<dbReference type="Proteomes" id="UP000885258">
    <property type="component" value="Unassembled WGS sequence"/>
</dbReference>
<dbReference type="AlphaFoldDB" id="A0A0G3B1G7"/>
<reference evidence="4" key="2">
    <citation type="journal article" date="2018" name="Genome Biol.">
        <title>SKESA: strategic k-mer extension for scrupulous assemblies.</title>
        <authorList>
            <person name="Souvorov A."/>
            <person name="Agarwala R."/>
            <person name="Lipman D.J."/>
        </authorList>
    </citation>
    <scope>NUCLEOTIDE SEQUENCE</scope>
    <source>
        <strain evidence="10">2011-60-876-1</strain>
        <strain evidence="9">373DRC</strain>
        <strain evidence="6">D14916</strain>
        <strain evidence="7">I32</strain>
        <strain evidence="4">S05012-15</strain>
        <strain evidence="5">S05117-15</strain>
        <strain evidence="8">Typhimurium</strain>
    </source>
</reference>
<evidence type="ECO:0000313" key="8">
    <source>
        <dbReference type="EMBL" id="HAD3314335.1"/>
    </source>
</evidence>
<evidence type="ECO:0000313" key="3">
    <source>
        <dbReference type="EMBL" id="AKJ20345.1"/>
    </source>
</evidence>
<protein>
    <recommendedName>
        <fullName evidence="12">Morphogenetic protein</fullName>
    </recommendedName>
</protein>
<reference evidence="10" key="3">
    <citation type="submission" date="2018-07" db="EMBL/GenBank/DDBJ databases">
        <authorList>
            <consortium name="NCBI Pathogen Detection Project"/>
        </authorList>
    </citation>
    <scope>NUCLEOTIDE SEQUENCE</scope>
    <source>
        <strain evidence="10">2011-60-876-1</strain>
        <strain evidence="9">373DRC</strain>
        <strain evidence="6">D14916</strain>
        <strain evidence="7">I32</strain>
        <strain evidence="4">S05012-15</strain>
        <strain evidence="5">S05117-15</strain>
        <strain evidence="8">Typhimurium</strain>
    </source>
</reference>
<evidence type="ECO:0000313" key="10">
    <source>
        <dbReference type="EMBL" id="HAF0254035.1"/>
    </source>
</evidence>
<dbReference type="EMBL" id="DAANFW010000028">
    <property type="protein sequence ID" value="HAC9693253.1"/>
    <property type="molecule type" value="Genomic_DNA"/>
</dbReference>